<accession>A0A6C0JPU1</accession>
<protein>
    <submittedName>
        <fullName evidence="2">Uncharacterized protein</fullName>
    </submittedName>
</protein>
<feature type="region of interest" description="Disordered" evidence="1">
    <location>
        <begin position="51"/>
        <end position="95"/>
    </location>
</feature>
<reference evidence="2" key="1">
    <citation type="journal article" date="2020" name="Nature">
        <title>Giant virus diversity and host interactions through global metagenomics.</title>
        <authorList>
            <person name="Schulz F."/>
            <person name="Roux S."/>
            <person name="Paez-Espino D."/>
            <person name="Jungbluth S."/>
            <person name="Walsh D.A."/>
            <person name="Denef V.J."/>
            <person name="McMahon K.D."/>
            <person name="Konstantinidis K.T."/>
            <person name="Eloe-Fadrosh E.A."/>
            <person name="Kyrpides N.C."/>
            <person name="Woyke T."/>
        </authorList>
    </citation>
    <scope>NUCLEOTIDE SEQUENCE</scope>
    <source>
        <strain evidence="2">GVMAG-S-1040241-154</strain>
    </source>
</reference>
<name>A0A6C0JPU1_9ZZZZ</name>
<dbReference type="EMBL" id="MN740684">
    <property type="protein sequence ID" value="QHU07383.1"/>
    <property type="molecule type" value="Genomic_DNA"/>
</dbReference>
<dbReference type="AlphaFoldDB" id="A0A6C0JPU1"/>
<organism evidence="2">
    <name type="scientific">viral metagenome</name>
    <dbReference type="NCBI Taxonomy" id="1070528"/>
    <lineage>
        <taxon>unclassified sequences</taxon>
        <taxon>metagenomes</taxon>
        <taxon>organismal metagenomes</taxon>
    </lineage>
</organism>
<evidence type="ECO:0000313" key="2">
    <source>
        <dbReference type="EMBL" id="QHU07383.1"/>
    </source>
</evidence>
<evidence type="ECO:0000256" key="1">
    <source>
        <dbReference type="SAM" id="MobiDB-lite"/>
    </source>
</evidence>
<feature type="compositionally biased region" description="Basic residues" evidence="1">
    <location>
        <begin position="52"/>
        <end position="95"/>
    </location>
</feature>
<sequence>MSNKYTIIKSKNGKSKKVVVEGVKKVLYKKDGSRKMYVVSKGKMMQLTKYKEMKKKQKQKQKQKQKSKNTQKKSKLNKKKSLKSKGGGRPRRNNY</sequence>
<proteinExistence type="predicted"/>